<evidence type="ECO:0000313" key="2">
    <source>
        <dbReference type="EMBL" id="EJW95392.1"/>
    </source>
</evidence>
<proteinExistence type="predicted"/>
<dbReference type="EMBL" id="AMCI01005825">
    <property type="protein sequence ID" value="EJW95392.1"/>
    <property type="molecule type" value="Genomic_DNA"/>
</dbReference>
<protein>
    <submittedName>
        <fullName evidence="2">Uncharacterized protein</fullName>
    </submittedName>
</protein>
<reference evidence="2" key="1">
    <citation type="journal article" date="2012" name="PLoS ONE">
        <title>Gene sets for utilization of primary and secondary nutrition supplies in the distal gut of endangered iberian lynx.</title>
        <authorList>
            <person name="Alcaide M."/>
            <person name="Messina E."/>
            <person name="Richter M."/>
            <person name="Bargiela R."/>
            <person name="Peplies J."/>
            <person name="Huws S.A."/>
            <person name="Newbold C.J."/>
            <person name="Golyshin P.N."/>
            <person name="Simon M.A."/>
            <person name="Lopez G."/>
            <person name="Yakimov M.M."/>
            <person name="Ferrer M."/>
        </authorList>
    </citation>
    <scope>NUCLEOTIDE SEQUENCE</scope>
</reference>
<organism evidence="2">
    <name type="scientific">gut metagenome</name>
    <dbReference type="NCBI Taxonomy" id="749906"/>
    <lineage>
        <taxon>unclassified sequences</taxon>
        <taxon>metagenomes</taxon>
        <taxon>organismal metagenomes</taxon>
    </lineage>
</organism>
<comment type="caution">
    <text evidence="2">The sequence shown here is derived from an EMBL/GenBank/DDBJ whole genome shotgun (WGS) entry which is preliminary data.</text>
</comment>
<sequence length="28" mass="3156">NHKQTIDSNSSKEHLLTNEATPYFPGKV</sequence>
<feature type="region of interest" description="Disordered" evidence="1">
    <location>
        <begin position="1"/>
        <end position="28"/>
    </location>
</feature>
<accession>J9G0Q7</accession>
<dbReference type="AlphaFoldDB" id="J9G0Q7"/>
<evidence type="ECO:0000256" key="1">
    <source>
        <dbReference type="SAM" id="MobiDB-lite"/>
    </source>
</evidence>
<gene>
    <name evidence="2" type="ORF">EVA_16501</name>
</gene>
<name>J9G0Q7_9ZZZZ</name>
<feature type="non-terminal residue" evidence="2">
    <location>
        <position position="1"/>
    </location>
</feature>